<dbReference type="AlphaFoldDB" id="A0A1G6T1E4"/>
<keyword evidence="4" id="KW-1185">Reference proteome</keyword>
<evidence type="ECO:0000259" key="2">
    <source>
        <dbReference type="Pfam" id="PF08401"/>
    </source>
</evidence>
<protein>
    <recommendedName>
        <fullName evidence="2">N-terminal domain-containing protein</fullName>
    </recommendedName>
</protein>
<dbReference type="Pfam" id="PF08401">
    <property type="entry name" value="ArdcN"/>
    <property type="match status" value="1"/>
</dbReference>
<gene>
    <name evidence="3" type="ORF">SAMN05216410_2982</name>
</gene>
<evidence type="ECO:0000256" key="1">
    <source>
        <dbReference type="SAM" id="MobiDB-lite"/>
    </source>
</evidence>
<reference evidence="3 4" key="1">
    <citation type="submission" date="2016-09" db="EMBL/GenBank/DDBJ databases">
        <authorList>
            <person name="Capua I."/>
            <person name="De Benedictis P."/>
            <person name="Joannis T."/>
            <person name="Lombin L.H."/>
            <person name="Cattoli G."/>
        </authorList>
    </citation>
    <scope>NUCLEOTIDE SEQUENCE [LARGE SCALE GENOMIC DNA]</scope>
    <source>
        <strain evidence="3 4">ISLP-3</strain>
    </source>
</reference>
<dbReference type="EMBL" id="FMYH01000006">
    <property type="protein sequence ID" value="SDD22307.1"/>
    <property type="molecule type" value="Genomic_DNA"/>
</dbReference>
<evidence type="ECO:0000313" key="3">
    <source>
        <dbReference type="EMBL" id="SDD22307.1"/>
    </source>
</evidence>
<dbReference type="Proteomes" id="UP000199039">
    <property type="component" value="Unassembled WGS sequence"/>
</dbReference>
<feature type="domain" description="N-terminal" evidence="2">
    <location>
        <begin position="24"/>
        <end position="104"/>
    </location>
</feature>
<dbReference type="InterPro" id="IPR013610">
    <property type="entry name" value="ArdC_N"/>
</dbReference>
<dbReference type="GO" id="GO:0003697">
    <property type="term" value="F:single-stranded DNA binding"/>
    <property type="evidence" value="ECO:0007669"/>
    <property type="project" value="InterPro"/>
</dbReference>
<dbReference type="STRING" id="1814289.SAMN05216410_2982"/>
<proteinExistence type="predicted"/>
<feature type="region of interest" description="Disordered" evidence="1">
    <location>
        <begin position="328"/>
        <end position="348"/>
    </location>
</feature>
<accession>A0A1G6T1E4</accession>
<sequence>MAPGTGARGDGPSAEDKLTALHAQLMSAVEALASSDEWMQMLRAAARFPTYSPSNVLLINAQRSTATRVAGFRTWTQLGRHVVKGEKGIAILTPCTYGPRATSAENAPPAHARGSDAVGADGLGPGDTDQAPRRVLAGFRIVHVFDLSQTDGKPLPDGAPALLQGAAPAHLWDTLASLTGDAGYGLERGDCAGANGSTSFATRTVRVRADVAPAQAAKTLAHELGHIRADHEHRLVDYHQDALCRGRAEVEAESIAYLVATGAGMDTTGYTVPYVAGWAGGDPQVLRESATQVLTVARGIVADLEAASGMGERTPAVTLSVVPVTTSTHHPYPAEVPTHPQNPVFGLR</sequence>
<name>A0A1G6T1E4_9MICO</name>
<organism evidence="3 4">
    <name type="scientific">Sanguibacter gelidistatuariae</name>
    <dbReference type="NCBI Taxonomy" id="1814289"/>
    <lineage>
        <taxon>Bacteria</taxon>
        <taxon>Bacillati</taxon>
        <taxon>Actinomycetota</taxon>
        <taxon>Actinomycetes</taxon>
        <taxon>Micrococcales</taxon>
        <taxon>Sanguibacteraceae</taxon>
        <taxon>Sanguibacter</taxon>
    </lineage>
</organism>
<feature type="region of interest" description="Disordered" evidence="1">
    <location>
        <begin position="102"/>
        <end position="129"/>
    </location>
</feature>
<evidence type="ECO:0000313" key="4">
    <source>
        <dbReference type="Proteomes" id="UP000199039"/>
    </source>
</evidence>